<evidence type="ECO:0000259" key="4">
    <source>
        <dbReference type="Pfam" id="PF14768"/>
    </source>
</evidence>
<sequence length="219" mass="24695">MKSHQSVYENVVLRQGPDYTELLRQRIAGALRTRRREFVDNLRALHAAKNENPWNESSPSVERDQLLKMIIREADLGTLLHIQDTVLQEFKNEVDSCLSEPTEFDSDLVVCPLCYKHALCLHGTVLNCPCGLQVDTQTDSVSLKDIARNLSEIRRAHAATGCTHQLKAQLLREIVRDTTASGLPDPNAETTTNEVVRSNQTVDVLCLRCERCSFLEVLI</sequence>
<dbReference type="GO" id="GO:0006606">
    <property type="term" value="P:protein import into nucleus"/>
    <property type="evidence" value="ECO:0007669"/>
    <property type="project" value="TreeGrafter"/>
</dbReference>
<evidence type="ECO:0000256" key="3">
    <source>
        <dbReference type="ARBA" id="ARBA00022833"/>
    </source>
</evidence>
<evidence type="ECO:0000313" key="5">
    <source>
        <dbReference type="EMBL" id="CAL5134512.1"/>
    </source>
</evidence>
<dbReference type="PANTHER" id="PTHR31742">
    <property type="entry name" value="RPA-INTERACTING PROTEIN RPAIN"/>
    <property type="match status" value="1"/>
</dbReference>
<gene>
    <name evidence="5" type="ORF">CDAUBV1_LOCUS7884</name>
</gene>
<dbReference type="GO" id="GO:0008270">
    <property type="term" value="F:zinc ion binding"/>
    <property type="evidence" value="ECO:0007669"/>
    <property type="project" value="UniProtKB-KW"/>
</dbReference>
<organism evidence="5 6">
    <name type="scientific">Calicophoron daubneyi</name>
    <name type="common">Rumen fluke</name>
    <name type="synonym">Paramphistomum daubneyi</name>
    <dbReference type="NCBI Taxonomy" id="300641"/>
    <lineage>
        <taxon>Eukaryota</taxon>
        <taxon>Metazoa</taxon>
        <taxon>Spiralia</taxon>
        <taxon>Lophotrochozoa</taxon>
        <taxon>Platyhelminthes</taxon>
        <taxon>Trematoda</taxon>
        <taxon>Digenea</taxon>
        <taxon>Plagiorchiida</taxon>
        <taxon>Pronocephalata</taxon>
        <taxon>Paramphistomoidea</taxon>
        <taxon>Paramphistomidae</taxon>
        <taxon>Calicophoron</taxon>
    </lineage>
</organism>
<keyword evidence="1" id="KW-0479">Metal-binding</keyword>
<dbReference type="AlphaFoldDB" id="A0AAV2TGF6"/>
<reference evidence="5" key="1">
    <citation type="submission" date="2024-06" db="EMBL/GenBank/DDBJ databases">
        <authorList>
            <person name="Liu X."/>
            <person name="Lenzi L."/>
            <person name="Haldenby T S."/>
            <person name="Uol C."/>
        </authorList>
    </citation>
    <scope>NUCLEOTIDE SEQUENCE</scope>
</reference>
<comment type="caution">
    <text evidence="5">The sequence shown here is derived from an EMBL/GenBank/DDBJ whole genome shotgun (WGS) entry which is preliminary data.</text>
</comment>
<dbReference type="InterPro" id="IPR028156">
    <property type="entry name" value="RIP"/>
</dbReference>
<evidence type="ECO:0000256" key="1">
    <source>
        <dbReference type="ARBA" id="ARBA00022723"/>
    </source>
</evidence>
<dbReference type="Pfam" id="PF14768">
    <property type="entry name" value="RPA_interact_C"/>
    <property type="match status" value="1"/>
</dbReference>
<feature type="domain" description="RPA-interacting protein C-terminal" evidence="4">
    <location>
        <begin position="110"/>
        <end position="170"/>
    </location>
</feature>
<dbReference type="PANTHER" id="PTHR31742:SF1">
    <property type="entry name" value="RPA-INTERACTING PROTEIN"/>
    <property type="match status" value="1"/>
</dbReference>
<proteinExistence type="predicted"/>
<keyword evidence="3" id="KW-0862">Zinc</keyword>
<evidence type="ECO:0000256" key="2">
    <source>
        <dbReference type="ARBA" id="ARBA00022771"/>
    </source>
</evidence>
<accession>A0AAV2TGF6</accession>
<name>A0AAV2TGF6_CALDB</name>
<dbReference type="InterPro" id="IPR028159">
    <property type="entry name" value="RPA_interact_C_dom"/>
</dbReference>
<keyword evidence="2" id="KW-0863">Zinc-finger</keyword>
<protein>
    <recommendedName>
        <fullName evidence="4">RPA-interacting protein C-terminal domain-containing protein</fullName>
    </recommendedName>
</protein>
<dbReference type="EMBL" id="CAXLJL010000201">
    <property type="protein sequence ID" value="CAL5134512.1"/>
    <property type="molecule type" value="Genomic_DNA"/>
</dbReference>
<evidence type="ECO:0000313" key="6">
    <source>
        <dbReference type="Proteomes" id="UP001497525"/>
    </source>
</evidence>
<dbReference type="Proteomes" id="UP001497525">
    <property type="component" value="Unassembled WGS sequence"/>
</dbReference>
<dbReference type="GO" id="GO:0005634">
    <property type="term" value="C:nucleus"/>
    <property type="evidence" value="ECO:0007669"/>
    <property type="project" value="TreeGrafter"/>
</dbReference>